<dbReference type="RefSeq" id="WP_145068334.1">
    <property type="nucleotide sequence ID" value="NZ_CP036287.1"/>
</dbReference>
<evidence type="ECO:0000313" key="3">
    <source>
        <dbReference type="EMBL" id="QDU68915.1"/>
    </source>
</evidence>
<reference evidence="3 4" key="1">
    <citation type="submission" date="2019-02" db="EMBL/GenBank/DDBJ databases">
        <title>Deep-cultivation of Planctomycetes and their phenomic and genomic characterization uncovers novel biology.</title>
        <authorList>
            <person name="Wiegand S."/>
            <person name="Jogler M."/>
            <person name="Boedeker C."/>
            <person name="Pinto D."/>
            <person name="Vollmers J."/>
            <person name="Rivas-Marin E."/>
            <person name="Kohn T."/>
            <person name="Peeters S.H."/>
            <person name="Heuer A."/>
            <person name="Rast P."/>
            <person name="Oberbeckmann S."/>
            <person name="Bunk B."/>
            <person name="Jeske O."/>
            <person name="Meyerdierks A."/>
            <person name="Storesund J.E."/>
            <person name="Kallscheuer N."/>
            <person name="Luecker S."/>
            <person name="Lage O.M."/>
            <person name="Pohl T."/>
            <person name="Merkel B.J."/>
            <person name="Hornburger P."/>
            <person name="Mueller R.-W."/>
            <person name="Bruemmer F."/>
            <person name="Labrenz M."/>
            <person name="Spormann A.M."/>
            <person name="Op den Camp H."/>
            <person name="Overmann J."/>
            <person name="Amann R."/>
            <person name="Jetten M.S.M."/>
            <person name="Mascher T."/>
            <person name="Medema M.H."/>
            <person name="Devos D.P."/>
            <person name="Kaster A.-K."/>
            <person name="Ovreas L."/>
            <person name="Rohde M."/>
            <person name="Galperin M.Y."/>
            <person name="Jogler C."/>
        </authorList>
    </citation>
    <scope>NUCLEOTIDE SEQUENCE [LARGE SCALE GENOMIC DNA]</scope>
    <source>
        <strain evidence="3 4">Pla133</strain>
    </source>
</reference>
<evidence type="ECO:0000256" key="1">
    <source>
        <dbReference type="ARBA" id="ARBA00022676"/>
    </source>
</evidence>
<dbReference type="Pfam" id="PF01075">
    <property type="entry name" value="Glyco_transf_9"/>
    <property type="match status" value="1"/>
</dbReference>
<name>A0A518BPM1_9BACT</name>
<dbReference type="GO" id="GO:0008713">
    <property type="term" value="F:ADP-heptose-lipopolysaccharide heptosyltransferase activity"/>
    <property type="evidence" value="ECO:0007669"/>
    <property type="project" value="TreeGrafter"/>
</dbReference>
<dbReference type="KEGG" id="pbap:Pla133_40300"/>
<dbReference type="GO" id="GO:0005829">
    <property type="term" value="C:cytosol"/>
    <property type="evidence" value="ECO:0007669"/>
    <property type="project" value="TreeGrafter"/>
</dbReference>
<dbReference type="EMBL" id="CP036287">
    <property type="protein sequence ID" value="QDU68915.1"/>
    <property type="molecule type" value="Genomic_DNA"/>
</dbReference>
<dbReference type="PANTHER" id="PTHR30160">
    <property type="entry name" value="TETRAACYLDISACCHARIDE 4'-KINASE-RELATED"/>
    <property type="match status" value="1"/>
</dbReference>
<protein>
    <submittedName>
        <fullName evidence="3">ADP-heptose--LPS heptosyltransferase 2</fullName>
        <ecNumber evidence="3">2.-.-.-</ecNumber>
    </submittedName>
</protein>
<dbReference type="SUPFAM" id="SSF53756">
    <property type="entry name" value="UDP-Glycosyltransferase/glycogen phosphorylase"/>
    <property type="match status" value="1"/>
</dbReference>
<organism evidence="3 4">
    <name type="scientific">Engelhardtia mirabilis</name>
    <dbReference type="NCBI Taxonomy" id="2528011"/>
    <lineage>
        <taxon>Bacteria</taxon>
        <taxon>Pseudomonadati</taxon>
        <taxon>Planctomycetota</taxon>
        <taxon>Planctomycetia</taxon>
        <taxon>Planctomycetia incertae sedis</taxon>
        <taxon>Engelhardtia</taxon>
    </lineage>
</organism>
<dbReference type="PANTHER" id="PTHR30160:SF7">
    <property type="entry name" value="ADP-HEPTOSE--LPS HEPTOSYLTRANSFERASE 2"/>
    <property type="match status" value="1"/>
</dbReference>
<gene>
    <name evidence="3" type="primary">rfaF_4</name>
    <name evidence="3" type="ORF">Pla133_40300</name>
</gene>
<accession>A0A518BPM1</accession>
<sequence>MTARHLVIRAPNWVGDLVMATPILAAALADPRFSKVSIVLRGHLAPVLESGPWEGCLVPVTSSTEVELLRGLGADCALLLSNSFGAALRAWRAGIGIRAGAALGGRRPLLTHALVPPTRLGRRFPIPTAHLLRDVAGLMGIAADDLHPRLAISAERAATAAAALEEIGLGPDEPFVVCCPGAAFGAAKLWPAERFAQALDALHERHGLRALVTGAPSESELVQAVLDACRHDAVQPAESARGLANLAAWIRRAELLLVGDSGPRWFAAAFDVPCVSVMGPNSPELTATSLEWCEVVRVEGLECSPCLERRCPLGHHRCMTELPVERVLSAAEGLLARASL</sequence>
<proteinExistence type="predicted"/>
<evidence type="ECO:0000256" key="2">
    <source>
        <dbReference type="ARBA" id="ARBA00022679"/>
    </source>
</evidence>
<dbReference type="AlphaFoldDB" id="A0A518BPM1"/>
<dbReference type="EC" id="2.-.-.-" evidence="3"/>
<keyword evidence="1" id="KW-0328">Glycosyltransferase</keyword>
<dbReference type="Proteomes" id="UP000316921">
    <property type="component" value="Chromosome"/>
</dbReference>
<keyword evidence="4" id="KW-1185">Reference proteome</keyword>
<dbReference type="CDD" id="cd03789">
    <property type="entry name" value="GT9_LPS_heptosyltransferase"/>
    <property type="match status" value="1"/>
</dbReference>
<dbReference type="InterPro" id="IPR051199">
    <property type="entry name" value="LPS_LOS_Heptosyltrfase"/>
</dbReference>
<dbReference type="InterPro" id="IPR002201">
    <property type="entry name" value="Glyco_trans_9"/>
</dbReference>
<dbReference type="GO" id="GO:0009244">
    <property type="term" value="P:lipopolysaccharide core region biosynthetic process"/>
    <property type="evidence" value="ECO:0007669"/>
    <property type="project" value="TreeGrafter"/>
</dbReference>
<dbReference type="Gene3D" id="3.40.50.2000">
    <property type="entry name" value="Glycogen Phosphorylase B"/>
    <property type="match status" value="2"/>
</dbReference>
<keyword evidence="2 3" id="KW-0808">Transferase</keyword>
<evidence type="ECO:0000313" key="4">
    <source>
        <dbReference type="Proteomes" id="UP000316921"/>
    </source>
</evidence>